<evidence type="ECO:0000313" key="1">
    <source>
        <dbReference type="EMBL" id="MEO9386719.1"/>
    </source>
</evidence>
<comment type="caution">
    <text evidence="1">The sequence shown here is derived from an EMBL/GenBank/DDBJ whole genome shotgun (WGS) entry which is preliminary data.</text>
</comment>
<accession>A0ABV0IZK8</accession>
<dbReference type="RefSeq" id="WP_347935413.1">
    <property type="nucleotide sequence ID" value="NZ_CP158160.1"/>
</dbReference>
<protein>
    <submittedName>
        <fullName evidence="1">Uncharacterized protein</fullName>
    </submittedName>
</protein>
<proteinExistence type="predicted"/>
<evidence type="ECO:0000313" key="2">
    <source>
        <dbReference type="Proteomes" id="UP001462502"/>
    </source>
</evidence>
<name>A0ABV0IZK8_9NEIS</name>
<dbReference type="Proteomes" id="UP001462502">
    <property type="component" value="Unassembled WGS sequence"/>
</dbReference>
<organism evidence="1 2">
    <name type="scientific">Chromobacterium phragmitis</name>
    <dbReference type="NCBI Taxonomy" id="2202141"/>
    <lineage>
        <taxon>Bacteria</taxon>
        <taxon>Pseudomonadati</taxon>
        <taxon>Pseudomonadota</taxon>
        <taxon>Betaproteobacteria</taxon>
        <taxon>Neisseriales</taxon>
        <taxon>Chromobacteriaceae</taxon>
        <taxon>Chromobacterium</taxon>
    </lineage>
</organism>
<gene>
    <name evidence="1" type="ORF">ABI908_21710</name>
</gene>
<keyword evidence="2" id="KW-1185">Reference proteome</keyword>
<sequence length="84" mass="8682">MAAQMRKQDSTIGEYAEGIGPSWQSIAGRNGNSLSFWMGMAGGAIGAGHAEILILESPPQASRSGGISRIVAELPCEMAEGGNF</sequence>
<reference evidence="1 2" key="1">
    <citation type="submission" date="2024-05" db="EMBL/GenBank/DDBJ databases">
        <authorList>
            <person name="De Oliveira J.P."/>
            <person name="Noriler S.A."/>
            <person name="De Oliveira A.G."/>
            <person name="Sipoli D.S."/>
        </authorList>
    </citation>
    <scope>NUCLEOTIDE SEQUENCE [LARGE SCALE GENOMIC DNA]</scope>
    <source>
        <strain evidence="1 2">LABIM192</strain>
    </source>
</reference>
<dbReference type="EMBL" id="JBDXMI010000001">
    <property type="protein sequence ID" value="MEO9386719.1"/>
    <property type="molecule type" value="Genomic_DNA"/>
</dbReference>